<dbReference type="RefSeq" id="WP_036789777.1">
    <property type="nucleotide sequence ID" value="NZ_JQZV01000006.1"/>
</dbReference>
<dbReference type="Gene3D" id="2.40.160.60">
    <property type="entry name" value="Outer membrane protein transport protein (OMPP1/FadL/TodX)"/>
    <property type="match status" value="1"/>
</dbReference>
<evidence type="ECO:0000259" key="1">
    <source>
        <dbReference type="Pfam" id="PF19572"/>
    </source>
</evidence>
<protein>
    <recommendedName>
        <fullName evidence="1">Type IX secretion system protein PorV domain-containing protein</fullName>
    </recommendedName>
</protein>
<dbReference type="NCBIfam" id="NF033710">
    <property type="entry name" value="T9SS_OM_PorV"/>
    <property type="match status" value="1"/>
</dbReference>
<dbReference type="SUPFAM" id="SSF56935">
    <property type="entry name" value="Porins"/>
    <property type="match status" value="1"/>
</dbReference>
<dbReference type="NCBIfam" id="NF033709">
    <property type="entry name" value="PorV_fam"/>
    <property type="match status" value="1"/>
</dbReference>
<dbReference type="Proteomes" id="UP000030101">
    <property type="component" value="Unassembled WGS sequence"/>
</dbReference>
<dbReference type="InterPro" id="IPR047799">
    <property type="entry name" value="T9SS_OM_PorV"/>
</dbReference>
<name>A0ABR4XML6_9PORP</name>
<gene>
    <name evidence="2" type="ORF">HQ43_03865</name>
</gene>
<dbReference type="Pfam" id="PF19572">
    <property type="entry name" value="PorV"/>
    <property type="match status" value="1"/>
</dbReference>
<sequence length="392" mass="42435">MRQRAYFVNPFLLIFLVSFLSINKLSAQTASSSDVYLPALSPIVTAASSLSIVTDARSAALGGLGVATEADAVSAYFNPAKLSRAGNSYGVSVAYLSWLSAITDGIGIADLTGYFRPSFLGAERKHTFGVSLRRMNIDDVHVFGKSGSITHTFSPFEASAQLSYAYALSDKWSFGTGLRYFYTAGSSGHLSYYPSVGNFTFDLGALFTDYLDAEKKHKLTAGASLLNIGPKLKIGESSKSLFMPTMLRVGVGYQTRFAKNISLASYLELEKLLVPSYPIGKDSDGTTDLIDEYYSTTALQGIFASFSDAPEGFGEELREYTPALGIEAGYNDLAFLRLGYKYMHPSKGSDSGFSMGVGVKYKFVRFDFAYFAAISARNPQNGTLRLSLTGSF</sequence>
<organism evidence="2 3">
    <name type="scientific">Porphyromonas canoris</name>
    <dbReference type="NCBI Taxonomy" id="36875"/>
    <lineage>
        <taxon>Bacteria</taxon>
        <taxon>Pseudomonadati</taxon>
        <taxon>Bacteroidota</taxon>
        <taxon>Bacteroidia</taxon>
        <taxon>Bacteroidales</taxon>
        <taxon>Porphyromonadaceae</taxon>
        <taxon>Porphyromonas</taxon>
    </lineage>
</organism>
<evidence type="ECO:0000313" key="2">
    <source>
        <dbReference type="EMBL" id="KGN93013.1"/>
    </source>
</evidence>
<dbReference type="EMBL" id="JQZV01000006">
    <property type="protein sequence ID" value="KGN93013.1"/>
    <property type="molecule type" value="Genomic_DNA"/>
</dbReference>
<feature type="domain" description="Type IX secretion system protein PorV" evidence="1">
    <location>
        <begin position="43"/>
        <end position="276"/>
    </location>
</feature>
<keyword evidence="3" id="KW-1185">Reference proteome</keyword>
<comment type="caution">
    <text evidence="2">The sequence shown here is derived from an EMBL/GenBank/DDBJ whole genome shotgun (WGS) entry which is preliminary data.</text>
</comment>
<evidence type="ECO:0000313" key="3">
    <source>
        <dbReference type="Proteomes" id="UP000030101"/>
    </source>
</evidence>
<reference evidence="2 3" key="1">
    <citation type="submission" date="2014-08" db="EMBL/GenBank/DDBJ databases">
        <title>Porphyromonas canoris strain:OH2762 Genome sequencing.</title>
        <authorList>
            <person name="Wallis C."/>
            <person name="Deusch O."/>
            <person name="O'Flynn C."/>
            <person name="Davis I."/>
            <person name="Jospin G."/>
            <person name="Darling A.E."/>
            <person name="Coil D.A."/>
            <person name="Alexiev A."/>
            <person name="Horsfall A."/>
            <person name="Kirkwood N."/>
            <person name="Harris S."/>
            <person name="Eisen J.A."/>
        </authorList>
    </citation>
    <scope>NUCLEOTIDE SEQUENCE [LARGE SCALE GENOMIC DNA]</scope>
    <source>
        <strain evidence="3">COT-108 OH2762</strain>
    </source>
</reference>
<dbReference type="InterPro" id="IPR045741">
    <property type="entry name" value="PorV"/>
</dbReference>
<accession>A0ABR4XML6</accession>
<proteinExistence type="predicted"/>